<protein>
    <submittedName>
        <fullName evidence="3">Acyl--CoA ligase</fullName>
    </submittedName>
</protein>
<dbReference type="Gene3D" id="3.30.300.30">
    <property type="match status" value="1"/>
</dbReference>
<dbReference type="CDD" id="cd04433">
    <property type="entry name" value="AFD_class_I"/>
    <property type="match status" value="1"/>
</dbReference>
<sequence>MNSAASPSSPSVIRGLPLAEETGLGPLTLPAYLRDVTTRYAANEALVMHEATGTTRWSYAELWAQAAAVAKALHACGVGKGERVGVMMTNRPEWLSACFGATMAGGIASGISTFSTPAELDYLLRSSGVSVLLLERRVLKKDFVQILFELEPAIRIGAAGAVRSTKYPFLKFLACVGDGEGAVEGWSQFLARGAQVADETIDATAATVTPADPGLLFFSSGSTSKPKGIMNAHRGVCLQLWRWLRFYGMLPADGDHTRAAQGVRCWSANGFFWSGNFAQAFGGALSSGGSLVLQGTFVADEALRLMEQEKVTLAVAWPHQWKQLEEAPNFASVDLSSLHYVDPTTPLGRHPSVKTDWQEPMAAYGNTETFTISSIFPSGTPRERINKSHGEPQPGNIFKIVDPLSGVVLPMGERGEIAVKGPTLMLGYLGVPLDETLDDEGFFRTGDGGHVDADNRLYWEGRLNDIIKTGGANVSPLEIDDVIRAHPGVKITLTVGVPHDTLGEIVVACIVPFEHASLDENGIREFAREKLASYKVPRRVLFFRDEELATTGSAKIKSSELRKLAAQRLAGAAN</sequence>
<feature type="domain" description="AMP-binding enzyme C-terminal" evidence="2">
    <location>
        <begin position="478"/>
        <end position="555"/>
    </location>
</feature>
<dbReference type="EMBL" id="JAAMOW010000002">
    <property type="protein sequence ID" value="NGY03925.1"/>
    <property type="molecule type" value="Genomic_DNA"/>
</dbReference>
<organism evidence="3 4">
    <name type="scientific">Solimonas terrae</name>
    <dbReference type="NCBI Taxonomy" id="1396819"/>
    <lineage>
        <taxon>Bacteria</taxon>
        <taxon>Pseudomonadati</taxon>
        <taxon>Pseudomonadota</taxon>
        <taxon>Gammaproteobacteria</taxon>
        <taxon>Nevskiales</taxon>
        <taxon>Nevskiaceae</taxon>
        <taxon>Solimonas</taxon>
    </lineage>
</organism>
<dbReference type="GO" id="GO:0016405">
    <property type="term" value="F:CoA-ligase activity"/>
    <property type="evidence" value="ECO:0007669"/>
    <property type="project" value="TreeGrafter"/>
</dbReference>
<evidence type="ECO:0000313" key="4">
    <source>
        <dbReference type="Proteomes" id="UP000472676"/>
    </source>
</evidence>
<dbReference type="InterPro" id="IPR042099">
    <property type="entry name" value="ANL_N_sf"/>
</dbReference>
<reference evidence="3 4" key="1">
    <citation type="journal article" date="2014" name="Int. J. Syst. Evol. Microbiol.">
        <title>Solimonas terrae sp. nov., isolated from soil.</title>
        <authorList>
            <person name="Kim S.J."/>
            <person name="Moon J.Y."/>
            <person name="Weon H.Y."/>
            <person name="Ahn J.H."/>
            <person name="Chen W.M."/>
            <person name="Kwon S.W."/>
        </authorList>
    </citation>
    <scope>NUCLEOTIDE SEQUENCE [LARGE SCALE GENOMIC DNA]</scope>
    <source>
        <strain evidence="3 4">KIS83-12</strain>
    </source>
</reference>
<evidence type="ECO:0000313" key="3">
    <source>
        <dbReference type="EMBL" id="NGY03925.1"/>
    </source>
</evidence>
<dbReference type="Pfam" id="PF13193">
    <property type="entry name" value="AMP-binding_C"/>
    <property type="match status" value="1"/>
</dbReference>
<dbReference type="PANTHER" id="PTHR24096">
    <property type="entry name" value="LONG-CHAIN-FATTY-ACID--COA LIGASE"/>
    <property type="match status" value="1"/>
</dbReference>
<comment type="caution">
    <text evidence="3">The sequence shown here is derived from an EMBL/GenBank/DDBJ whole genome shotgun (WGS) entry which is preliminary data.</text>
</comment>
<dbReference type="RefSeq" id="WP_166252182.1">
    <property type="nucleotide sequence ID" value="NZ_JAAMOW010000002.1"/>
</dbReference>
<dbReference type="SUPFAM" id="SSF56801">
    <property type="entry name" value="Acetyl-CoA synthetase-like"/>
    <property type="match status" value="1"/>
</dbReference>
<dbReference type="InterPro" id="IPR025110">
    <property type="entry name" value="AMP-bd_C"/>
</dbReference>
<accession>A0A6M2BNX6</accession>
<evidence type="ECO:0000259" key="1">
    <source>
        <dbReference type="Pfam" id="PF00501"/>
    </source>
</evidence>
<keyword evidence="3" id="KW-0436">Ligase</keyword>
<dbReference type="PROSITE" id="PS00455">
    <property type="entry name" value="AMP_BINDING"/>
    <property type="match status" value="1"/>
</dbReference>
<dbReference type="InterPro" id="IPR045851">
    <property type="entry name" value="AMP-bd_C_sf"/>
</dbReference>
<dbReference type="Pfam" id="PF00501">
    <property type="entry name" value="AMP-binding"/>
    <property type="match status" value="1"/>
</dbReference>
<dbReference type="InterPro" id="IPR000873">
    <property type="entry name" value="AMP-dep_synth/lig_dom"/>
</dbReference>
<dbReference type="AlphaFoldDB" id="A0A6M2BNX6"/>
<dbReference type="InterPro" id="IPR020845">
    <property type="entry name" value="AMP-binding_CS"/>
</dbReference>
<name>A0A6M2BNX6_9GAMM</name>
<proteinExistence type="predicted"/>
<dbReference type="Proteomes" id="UP000472676">
    <property type="component" value="Unassembled WGS sequence"/>
</dbReference>
<evidence type="ECO:0000259" key="2">
    <source>
        <dbReference type="Pfam" id="PF13193"/>
    </source>
</evidence>
<keyword evidence="4" id="KW-1185">Reference proteome</keyword>
<gene>
    <name evidence="3" type="ORF">G7Y85_04055</name>
</gene>
<feature type="domain" description="AMP-dependent synthetase/ligase" evidence="1">
    <location>
        <begin position="38"/>
        <end position="429"/>
    </location>
</feature>
<dbReference type="Gene3D" id="3.40.50.12780">
    <property type="entry name" value="N-terminal domain of ligase-like"/>
    <property type="match status" value="1"/>
</dbReference>